<dbReference type="Gene3D" id="1.20.120.450">
    <property type="entry name" value="dinb family like domain"/>
    <property type="match status" value="1"/>
</dbReference>
<dbReference type="InterPro" id="IPR034660">
    <property type="entry name" value="DinB/YfiT-like"/>
</dbReference>
<dbReference type="SUPFAM" id="SSF109854">
    <property type="entry name" value="DinB/YfiT-like putative metalloenzymes"/>
    <property type="match status" value="1"/>
</dbReference>
<dbReference type="InterPro" id="IPR024775">
    <property type="entry name" value="DinB-like"/>
</dbReference>
<gene>
    <name evidence="2" type="ORF">AVDCRST_MAG63-3872</name>
</gene>
<dbReference type="AlphaFoldDB" id="A0A6J4JQR8"/>
<sequence length="225" mass="24761">MWSIRGVCGRDVSALIAPALGGARFGRIPLCLVRSGANAGLRGNAARLRGRRRERAVPCYNPVIMMPSPVRAYLINALDHTPATLSALLANLPPGDAAWDARPDPERFSLREIVAHVADWEAVWKERFERAVTEELPLLPRPDVGQRAEERGYAAADPVTSLARFQQERATLMSRLRSLPAGAWGREAHLERMGDLPLEGLVALTLAHDAYHVRQVSEWLGLAPD</sequence>
<dbReference type="EMBL" id="CADCTO010000524">
    <property type="protein sequence ID" value="CAA9284990.1"/>
    <property type="molecule type" value="Genomic_DNA"/>
</dbReference>
<protein>
    <recommendedName>
        <fullName evidence="1">DinB-like domain-containing protein</fullName>
    </recommendedName>
</protein>
<evidence type="ECO:0000259" key="1">
    <source>
        <dbReference type="Pfam" id="PF12867"/>
    </source>
</evidence>
<evidence type="ECO:0000313" key="2">
    <source>
        <dbReference type="EMBL" id="CAA9284990.1"/>
    </source>
</evidence>
<proteinExistence type="predicted"/>
<reference evidence="2" key="1">
    <citation type="submission" date="2020-02" db="EMBL/GenBank/DDBJ databases">
        <authorList>
            <person name="Meier V. D."/>
        </authorList>
    </citation>
    <scope>NUCLEOTIDE SEQUENCE</scope>
    <source>
        <strain evidence="2">AVDCRST_MAG63</strain>
    </source>
</reference>
<dbReference type="Pfam" id="PF12867">
    <property type="entry name" value="DinB_2"/>
    <property type="match status" value="1"/>
</dbReference>
<organism evidence="2">
    <name type="scientific">uncultured Armatimonadetes bacterium</name>
    <dbReference type="NCBI Taxonomy" id="157466"/>
    <lineage>
        <taxon>Bacteria</taxon>
        <taxon>Bacillati</taxon>
        <taxon>Armatimonadota</taxon>
        <taxon>environmental samples</taxon>
    </lineage>
</organism>
<name>A0A6J4JQR8_9BACT</name>
<feature type="domain" description="DinB-like" evidence="1">
    <location>
        <begin position="77"/>
        <end position="216"/>
    </location>
</feature>
<accession>A0A6J4JQR8</accession>